<proteinExistence type="predicted"/>
<gene>
    <name evidence="2" type="ordered locus">MARTH_orf805</name>
</gene>
<dbReference type="AlphaFoldDB" id="B3PND7"/>
<evidence type="ECO:0000313" key="3">
    <source>
        <dbReference type="Proteomes" id="UP000008812"/>
    </source>
</evidence>
<protein>
    <recommendedName>
        <fullName evidence="1">Gcp-like domain-containing protein</fullName>
    </recommendedName>
</protein>
<dbReference type="HOGENOM" id="CLU_064886_0_2_14"/>
<dbReference type="EMBL" id="CP001047">
    <property type="protein sequence ID" value="ACF07539.1"/>
    <property type="molecule type" value="Genomic_DNA"/>
</dbReference>
<dbReference type="GO" id="GO:0002949">
    <property type="term" value="P:tRNA threonylcarbamoyladenosine modification"/>
    <property type="evidence" value="ECO:0007669"/>
    <property type="project" value="InterPro"/>
</dbReference>
<dbReference type="RefSeq" id="WP_012498496.1">
    <property type="nucleotide sequence ID" value="NC_011025.1"/>
</dbReference>
<organism evidence="2 3">
    <name type="scientific">Metamycoplasma arthritidis (strain 158L3-1)</name>
    <name type="common">Mycoplasma arthritidis</name>
    <dbReference type="NCBI Taxonomy" id="243272"/>
    <lineage>
        <taxon>Bacteria</taxon>
        <taxon>Bacillati</taxon>
        <taxon>Mycoplasmatota</taxon>
        <taxon>Mycoplasmoidales</taxon>
        <taxon>Metamycoplasmataceae</taxon>
        <taxon>Metamycoplasma</taxon>
    </lineage>
</organism>
<accession>B3PND7</accession>
<evidence type="ECO:0000313" key="2">
    <source>
        <dbReference type="EMBL" id="ACF07539.1"/>
    </source>
</evidence>
<dbReference type="InterPro" id="IPR022496">
    <property type="entry name" value="T6A_TsaB"/>
</dbReference>
<evidence type="ECO:0000259" key="1">
    <source>
        <dbReference type="Pfam" id="PF00814"/>
    </source>
</evidence>
<dbReference type="Gene3D" id="3.30.420.40">
    <property type="match status" value="1"/>
</dbReference>
<dbReference type="SUPFAM" id="SSF53067">
    <property type="entry name" value="Actin-like ATPase domain"/>
    <property type="match status" value="1"/>
</dbReference>
<dbReference type="Proteomes" id="UP000008812">
    <property type="component" value="Chromosome"/>
</dbReference>
<keyword evidence="3" id="KW-1185">Reference proteome</keyword>
<reference evidence="2 3" key="1">
    <citation type="journal article" date="2008" name="Infect. Immun.">
        <title>Genome of Mycoplasma arthritidis.</title>
        <authorList>
            <person name="Dybvig K."/>
            <person name="Zuhua C."/>
            <person name="Lao P."/>
            <person name="Jordan D.S."/>
            <person name="French C.T."/>
            <person name="Tu A.H."/>
            <person name="Loraine A.E."/>
        </authorList>
    </citation>
    <scope>NUCLEOTIDE SEQUENCE [LARGE SCALE GENOMIC DNA]</scope>
    <source>
        <strain evidence="2 3">158L3-1</strain>
    </source>
</reference>
<dbReference type="NCBIfam" id="TIGR03725">
    <property type="entry name" value="T6A_YeaZ"/>
    <property type="match status" value="1"/>
</dbReference>
<name>B3PND7_META1</name>
<dbReference type="Pfam" id="PF00814">
    <property type="entry name" value="TsaD"/>
    <property type="match status" value="1"/>
</dbReference>
<dbReference type="STRING" id="243272.MARTH_orf805"/>
<feature type="domain" description="Gcp-like" evidence="1">
    <location>
        <begin position="43"/>
        <end position="90"/>
    </location>
</feature>
<dbReference type="InterPro" id="IPR000905">
    <property type="entry name" value="Gcp-like_dom"/>
</dbReference>
<dbReference type="KEGG" id="mat:MARTH_orf805"/>
<sequence>MKLFLETSLEDLYLALIDKNNKIVKSIHIPSLVKKTDALFCEINNLFDNTNYSIHNIKAIYVTLGPGSFSGARIGLLFARTIAQVTNVKMFVTYTYELFKKQLQLSKKWENLVLIKANKHSQYKIDFHQDEITTTLIENNNNYHAFDYKQFEAKTVLYLATFKEVKNPMEIELAYLHNPQIGGLK</sequence>
<dbReference type="InterPro" id="IPR043129">
    <property type="entry name" value="ATPase_NBD"/>
</dbReference>